<dbReference type="SMART" id="SM00382">
    <property type="entry name" value="AAA"/>
    <property type="match status" value="1"/>
</dbReference>
<organism evidence="8 9">
    <name type="scientific">Georgenia muralis</name>
    <dbReference type="NCBI Taxonomy" id="154117"/>
    <lineage>
        <taxon>Bacteria</taxon>
        <taxon>Bacillati</taxon>
        <taxon>Actinomycetota</taxon>
        <taxon>Actinomycetes</taxon>
        <taxon>Micrococcales</taxon>
        <taxon>Bogoriellaceae</taxon>
        <taxon>Georgenia</taxon>
    </lineage>
</organism>
<dbReference type="PANTHER" id="PTHR42781:SF4">
    <property type="entry name" value="SPERMIDINE_PUTRESCINE IMPORT ATP-BINDING PROTEIN POTA"/>
    <property type="match status" value="1"/>
</dbReference>
<dbReference type="GO" id="GO:0015689">
    <property type="term" value="P:molybdate ion transport"/>
    <property type="evidence" value="ECO:0007669"/>
    <property type="project" value="InterPro"/>
</dbReference>
<evidence type="ECO:0000259" key="7">
    <source>
        <dbReference type="PROSITE" id="PS51866"/>
    </source>
</evidence>
<evidence type="ECO:0000256" key="4">
    <source>
        <dbReference type="ARBA" id="ARBA00022840"/>
    </source>
</evidence>
<proteinExistence type="predicted"/>
<dbReference type="Gene3D" id="2.40.50.100">
    <property type="match status" value="1"/>
</dbReference>
<keyword evidence="1" id="KW-0813">Transport</keyword>
<evidence type="ECO:0000313" key="8">
    <source>
        <dbReference type="EMBL" id="RPF27085.1"/>
    </source>
</evidence>
<feature type="domain" description="ABC transporter" evidence="6">
    <location>
        <begin position="8"/>
        <end position="253"/>
    </location>
</feature>
<dbReference type="InterPro" id="IPR008995">
    <property type="entry name" value="Mo/tungstate-bd_C_term_dom"/>
</dbReference>
<dbReference type="RefSeq" id="WP_246006037.1">
    <property type="nucleotide sequence ID" value="NZ_RKRA01000001.1"/>
</dbReference>
<evidence type="ECO:0000256" key="1">
    <source>
        <dbReference type="ARBA" id="ARBA00022448"/>
    </source>
</evidence>
<keyword evidence="2 5" id="KW-0500">Molybdenum</keyword>
<dbReference type="GO" id="GO:0005524">
    <property type="term" value="F:ATP binding"/>
    <property type="evidence" value="ECO:0007669"/>
    <property type="project" value="UniProtKB-KW"/>
</dbReference>
<keyword evidence="3" id="KW-0547">Nucleotide-binding</keyword>
<evidence type="ECO:0000256" key="5">
    <source>
        <dbReference type="PROSITE-ProRule" id="PRU01213"/>
    </source>
</evidence>
<keyword evidence="4 8" id="KW-0067">ATP-binding</keyword>
<evidence type="ECO:0000256" key="2">
    <source>
        <dbReference type="ARBA" id="ARBA00022505"/>
    </source>
</evidence>
<dbReference type="Proteomes" id="UP000280726">
    <property type="component" value="Unassembled WGS sequence"/>
</dbReference>
<dbReference type="InterPro" id="IPR050093">
    <property type="entry name" value="ABC_SmlMolc_Importer"/>
</dbReference>
<evidence type="ECO:0000256" key="3">
    <source>
        <dbReference type="ARBA" id="ARBA00022741"/>
    </source>
</evidence>
<dbReference type="PANTHER" id="PTHR42781">
    <property type="entry name" value="SPERMIDINE/PUTRESCINE IMPORT ATP-BINDING PROTEIN POTA"/>
    <property type="match status" value="1"/>
</dbReference>
<dbReference type="Gene3D" id="3.40.50.300">
    <property type="entry name" value="P-loop containing nucleotide triphosphate hydrolases"/>
    <property type="match status" value="1"/>
</dbReference>
<dbReference type="InterPro" id="IPR003593">
    <property type="entry name" value="AAA+_ATPase"/>
</dbReference>
<comment type="caution">
    <text evidence="8">The sequence shown here is derived from an EMBL/GenBank/DDBJ whole genome shotgun (WGS) entry which is preliminary data.</text>
</comment>
<evidence type="ECO:0000313" key="9">
    <source>
        <dbReference type="Proteomes" id="UP000280726"/>
    </source>
</evidence>
<dbReference type="InterPro" id="IPR027417">
    <property type="entry name" value="P-loop_NTPase"/>
</dbReference>
<dbReference type="AlphaFoldDB" id="A0A3N5A157"/>
<accession>A0A3N5A157</accession>
<dbReference type="GO" id="GO:0016887">
    <property type="term" value="F:ATP hydrolysis activity"/>
    <property type="evidence" value="ECO:0007669"/>
    <property type="project" value="InterPro"/>
</dbReference>
<keyword evidence="9" id="KW-1185">Reference proteome</keyword>
<dbReference type="InterPro" id="IPR017871">
    <property type="entry name" value="ABC_transporter-like_CS"/>
</dbReference>
<dbReference type="InterPro" id="IPR004606">
    <property type="entry name" value="Mop_domain"/>
</dbReference>
<protein>
    <submittedName>
        <fullName evidence="8">Molybdate transport system ATP-binding protein</fullName>
    </submittedName>
</protein>
<feature type="domain" description="Mop" evidence="7">
    <location>
        <begin position="321"/>
        <end position="387"/>
    </location>
</feature>
<dbReference type="Pfam" id="PF00005">
    <property type="entry name" value="ABC_tran"/>
    <property type="match status" value="1"/>
</dbReference>
<dbReference type="SUPFAM" id="SSF50331">
    <property type="entry name" value="MOP-like"/>
    <property type="match status" value="1"/>
</dbReference>
<gene>
    <name evidence="8" type="ORF">EDD32_1549</name>
</gene>
<dbReference type="PROSITE" id="PS50893">
    <property type="entry name" value="ABC_TRANSPORTER_2"/>
    <property type="match status" value="1"/>
</dbReference>
<dbReference type="EMBL" id="RKRA01000001">
    <property type="protein sequence ID" value="RPF27085.1"/>
    <property type="molecule type" value="Genomic_DNA"/>
</dbReference>
<evidence type="ECO:0000259" key="6">
    <source>
        <dbReference type="PROSITE" id="PS50893"/>
    </source>
</evidence>
<name>A0A3N5A157_9MICO</name>
<reference evidence="8 9" key="1">
    <citation type="submission" date="2018-11" db="EMBL/GenBank/DDBJ databases">
        <title>Sequencing the genomes of 1000 actinobacteria strains.</title>
        <authorList>
            <person name="Klenk H.-P."/>
        </authorList>
    </citation>
    <scope>NUCLEOTIDE SEQUENCE [LARGE SCALE GENOMIC DNA]</scope>
    <source>
        <strain evidence="8 9">DSM 14418</strain>
    </source>
</reference>
<dbReference type="InterPro" id="IPR005116">
    <property type="entry name" value="Transp-assoc_OB_typ1"/>
</dbReference>
<sequence length="388" mass="39152">MNGARAGASAGDVRTAAGGEPAAVAVHAEVAARGLRLDVEARPGRVLGVLGPNGAGKSTLLALVAGLAAPSSGTVHVAGRLVAGPRTWVPPHDRRVTLLAQDPLLFPHLTALDNVAFGPRAAGTGRRDADRLALELLGQVGCADLAERRPAALSGGQSQRVALARALAPDPEVVLLDEPLSALDVGSAAEMRHLLRGVLRGSGRTAVLVTHDLLDVLAVADDVVVLDGGTVVEAGPVGEVLTRPRSRFAAELAGVNLVLGHLAADEDAVIAPAVNRGAEADKTSPPPLVVHGLVDAGCVPGEAVAATFGPRAVSVHRTPPGGSPRNAVPVRVGALERQGDLVRVRGTAATGHALAADITPASVTALDLAPGTEVLFSVKTAEVTIFQA</sequence>
<dbReference type="Pfam" id="PF03459">
    <property type="entry name" value="TOBE"/>
    <property type="match status" value="1"/>
</dbReference>
<dbReference type="PROSITE" id="PS00211">
    <property type="entry name" value="ABC_TRANSPORTER_1"/>
    <property type="match status" value="1"/>
</dbReference>
<dbReference type="SUPFAM" id="SSF52540">
    <property type="entry name" value="P-loop containing nucleoside triphosphate hydrolases"/>
    <property type="match status" value="1"/>
</dbReference>
<dbReference type="InterPro" id="IPR003439">
    <property type="entry name" value="ABC_transporter-like_ATP-bd"/>
</dbReference>
<dbReference type="PROSITE" id="PS51866">
    <property type="entry name" value="MOP"/>
    <property type="match status" value="1"/>
</dbReference>